<feature type="transmembrane region" description="Helical" evidence="1">
    <location>
        <begin position="149"/>
        <end position="172"/>
    </location>
</feature>
<dbReference type="Gene3D" id="3.30.70.270">
    <property type="match status" value="1"/>
</dbReference>
<dbReference type="RefSeq" id="WP_101576720.1">
    <property type="nucleotide sequence ID" value="NZ_PGVA01000014.1"/>
</dbReference>
<dbReference type="Pfam" id="PF00990">
    <property type="entry name" value="GGDEF"/>
    <property type="match status" value="1"/>
</dbReference>
<proteinExistence type="predicted"/>
<dbReference type="CDD" id="cd01949">
    <property type="entry name" value="GGDEF"/>
    <property type="match status" value="1"/>
</dbReference>
<evidence type="ECO:0000256" key="1">
    <source>
        <dbReference type="SAM" id="Phobius"/>
    </source>
</evidence>
<evidence type="ECO:0000313" key="3">
    <source>
        <dbReference type="EMBL" id="PLR84275.1"/>
    </source>
</evidence>
<feature type="transmembrane region" description="Helical" evidence="1">
    <location>
        <begin position="124"/>
        <end position="143"/>
    </location>
</feature>
<keyword evidence="1" id="KW-1133">Transmembrane helix</keyword>
<organism evidence="3 5">
    <name type="scientific">Bacillus canaveralius</name>
    <dbReference type="NCBI Taxonomy" id="1403243"/>
    <lineage>
        <taxon>Bacteria</taxon>
        <taxon>Bacillati</taxon>
        <taxon>Bacillota</taxon>
        <taxon>Bacilli</taxon>
        <taxon>Bacillales</taxon>
        <taxon>Bacillaceae</taxon>
        <taxon>Bacillus</taxon>
    </lineage>
</organism>
<dbReference type="PANTHER" id="PTHR45138:SF9">
    <property type="entry name" value="DIGUANYLATE CYCLASE DGCM-RELATED"/>
    <property type="match status" value="1"/>
</dbReference>
<dbReference type="PROSITE" id="PS50887">
    <property type="entry name" value="GGDEF"/>
    <property type="match status" value="1"/>
</dbReference>
<evidence type="ECO:0000259" key="2">
    <source>
        <dbReference type="PROSITE" id="PS50887"/>
    </source>
</evidence>
<sequence>MGFSLYMNDYKTERIFSYLRWIFFAMAITIFYFPPLAEILQFESGSFPYLVAVGATYMLTAQIALSKMRPDHKYFPLITKIGILFDFIALFWLLYLTGGVMSYLFPITYLFVMHATIYWRTKGFFISSASATAGYSGILLMEMPVPQQVWFVFLLNTAFVWIVGLFGAMLVLRERKHIKQKNMYQQLVVTDYLTGLYNHRHFQEHIRHLREKSIPFSLIMGDIDHFKSVNDRYGHLVGDEVLREIGKMMNDFALKYDGQAFRYGGEEFALVLRNQKTEQLQQFFTEFYEYLNKKKFTNSCLKITMSFGIAGSKQAQTSEDVISEADKLLYIAKRNGKNQARFDCGTAFCNSSPLPTEAISS</sequence>
<evidence type="ECO:0000313" key="6">
    <source>
        <dbReference type="Proteomes" id="UP000235114"/>
    </source>
</evidence>
<accession>A0A2N5GP48</accession>
<dbReference type="InterPro" id="IPR000160">
    <property type="entry name" value="GGDEF_dom"/>
</dbReference>
<feature type="transmembrane region" description="Helical" evidence="1">
    <location>
        <begin position="21"/>
        <end position="40"/>
    </location>
</feature>
<dbReference type="NCBIfam" id="TIGR00254">
    <property type="entry name" value="GGDEF"/>
    <property type="match status" value="1"/>
</dbReference>
<dbReference type="SUPFAM" id="SSF55073">
    <property type="entry name" value="Nucleotide cyclase"/>
    <property type="match status" value="1"/>
</dbReference>
<keyword evidence="1" id="KW-0472">Membrane</keyword>
<dbReference type="OrthoDB" id="9759607at2"/>
<dbReference type="GO" id="GO:0052621">
    <property type="term" value="F:diguanylate cyclase activity"/>
    <property type="evidence" value="ECO:0007669"/>
    <property type="project" value="TreeGrafter"/>
</dbReference>
<dbReference type="AlphaFoldDB" id="A0A2N5GP48"/>
<feature type="transmembrane region" description="Helical" evidence="1">
    <location>
        <begin position="46"/>
        <end position="65"/>
    </location>
</feature>
<gene>
    <name evidence="3" type="ORF">CU635_08180</name>
    <name evidence="4" type="ORF">CVD25_21380</name>
</gene>
<dbReference type="InterPro" id="IPR050469">
    <property type="entry name" value="Diguanylate_Cyclase"/>
</dbReference>
<evidence type="ECO:0000313" key="5">
    <source>
        <dbReference type="Proteomes" id="UP000234951"/>
    </source>
</evidence>
<keyword evidence="6" id="KW-1185">Reference proteome</keyword>
<evidence type="ECO:0000313" key="4">
    <source>
        <dbReference type="EMBL" id="PLR89453.1"/>
    </source>
</evidence>
<feature type="domain" description="GGDEF" evidence="2">
    <location>
        <begin position="214"/>
        <end position="345"/>
    </location>
</feature>
<dbReference type="InterPro" id="IPR029787">
    <property type="entry name" value="Nucleotide_cyclase"/>
</dbReference>
<dbReference type="PANTHER" id="PTHR45138">
    <property type="entry name" value="REGULATORY COMPONENTS OF SENSORY TRANSDUCTION SYSTEM"/>
    <property type="match status" value="1"/>
</dbReference>
<dbReference type="EMBL" id="PGVA01000014">
    <property type="protein sequence ID" value="PLR84275.1"/>
    <property type="molecule type" value="Genomic_DNA"/>
</dbReference>
<protein>
    <recommendedName>
        <fullName evidence="2">GGDEF domain-containing protein</fullName>
    </recommendedName>
</protein>
<dbReference type="Proteomes" id="UP000235114">
    <property type="component" value="Unassembled WGS sequence"/>
</dbReference>
<reference evidence="3 5" key="1">
    <citation type="submission" date="2017-11" db="EMBL/GenBank/DDBJ databases">
        <title>Comparitive Functional Genomics of Dry Heat Resistant strains isolated from the Viking Spacecraft.</title>
        <authorList>
            <person name="Seuylemezian A."/>
            <person name="Cooper K."/>
            <person name="Vaishampayan P."/>
        </authorList>
    </citation>
    <scope>NUCLEOTIDE SEQUENCE [LARGE SCALE GENOMIC DNA]</scope>
    <source>
        <strain evidence="3 5">M4.6</strain>
    </source>
</reference>
<dbReference type="EMBL" id="PGVD01000082">
    <property type="protein sequence ID" value="PLR89453.1"/>
    <property type="molecule type" value="Genomic_DNA"/>
</dbReference>
<dbReference type="SMART" id="SM00267">
    <property type="entry name" value="GGDEF"/>
    <property type="match status" value="1"/>
</dbReference>
<dbReference type="InterPro" id="IPR043128">
    <property type="entry name" value="Rev_trsase/Diguanyl_cyclase"/>
</dbReference>
<dbReference type="FunFam" id="3.30.70.270:FF:000001">
    <property type="entry name" value="Diguanylate cyclase domain protein"/>
    <property type="match status" value="1"/>
</dbReference>
<comment type="caution">
    <text evidence="3">The sequence shown here is derived from an EMBL/GenBank/DDBJ whole genome shotgun (WGS) entry which is preliminary data.</text>
</comment>
<keyword evidence="1" id="KW-0812">Transmembrane</keyword>
<dbReference type="Proteomes" id="UP000234951">
    <property type="component" value="Unassembled WGS sequence"/>
</dbReference>
<name>A0A2N5GP48_9BACI</name>
<reference evidence="4 6" key="2">
    <citation type="submission" date="2017-12" db="EMBL/GenBank/DDBJ databases">
        <title>Comparative Functional Genomics of Dry Heat Resistant strains isolated from the Viking Spacecraft.</title>
        <authorList>
            <person name="Seuylemezian A."/>
            <person name="Cooper K."/>
            <person name="Vaishampayan P."/>
        </authorList>
    </citation>
    <scope>NUCLEOTIDE SEQUENCE [LARGE SCALE GENOMIC DNA]</scope>
    <source>
        <strain evidence="4 6">ATCC 29669</strain>
    </source>
</reference>